<protein>
    <submittedName>
        <fullName evidence="2">Uncharacterized protein</fullName>
    </submittedName>
</protein>
<reference evidence="2" key="1">
    <citation type="submission" date="2021-07" db="EMBL/GenBank/DDBJ databases">
        <authorList>
            <person name="Durling M."/>
        </authorList>
    </citation>
    <scope>NUCLEOTIDE SEQUENCE</scope>
</reference>
<evidence type="ECO:0000313" key="2">
    <source>
        <dbReference type="EMBL" id="CAG8970956.1"/>
    </source>
</evidence>
<keyword evidence="3" id="KW-1185">Reference proteome</keyword>
<organism evidence="2 3">
    <name type="scientific">Hymenoscyphus albidus</name>
    <dbReference type="NCBI Taxonomy" id="595503"/>
    <lineage>
        <taxon>Eukaryota</taxon>
        <taxon>Fungi</taxon>
        <taxon>Dikarya</taxon>
        <taxon>Ascomycota</taxon>
        <taxon>Pezizomycotina</taxon>
        <taxon>Leotiomycetes</taxon>
        <taxon>Helotiales</taxon>
        <taxon>Helotiaceae</taxon>
        <taxon>Hymenoscyphus</taxon>
    </lineage>
</organism>
<sequence length="211" mass="24630">MLRTRSSTNYYLSLWGLHSFFYNSFPLTQKLPWSPNGPRNGGLLNTKDQWVTEVENIFLKGMLETILLLRQAARRDIMRDVEPSQYQELYAETLSQSGDKYTACPRILLRDSDHTKIHWIKFWITIVLLCLLCVSSYQISLLEQSTRNGFKQLLRYSGLFTKKAQIFLIALGRYFGQKVYNARLFPAVDRVREIPELESIRTARVALPDWA</sequence>
<name>A0A9N9LG37_9HELO</name>
<evidence type="ECO:0000313" key="3">
    <source>
        <dbReference type="Proteomes" id="UP000701801"/>
    </source>
</evidence>
<proteinExistence type="predicted"/>
<evidence type="ECO:0000256" key="1">
    <source>
        <dbReference type="SAM" id="Phobius"/>
    </source>
</evidence>
<dbReference type="EMBL" id="CAJVRM010000003">
    <property type="protein sequence ID" value="CAG8970956.1"/>
    <property type="molecule type" value="Genomic_DNA"/>
</dbReference>
<accession>A0A9N9LG37</accession>
<keyword evidence="1" id="KW-1133">Transmembrane helix</keyword>
<gene>
    <name evidence="2" type="ORF">HYALB_00000937</name>
</gene>
<keyword evidence="1" id="KW-0812">Transmembrane</keyword>
<keyword evidence="1" id="KW-0472">Membrane</keyword>
<dbReference type="AlphaFoldDB" id="A0A9N9LG37"/>
<feature type="transmembrane region" description="Helical" evidence="1">
    <location>
        <begin position="119"/>
        <end position="139"/>
    </location>
</feature>
<dbReference type="Proteomes" id="UP000701801">
    <property type="component" value="Unassembled WGS sequence"/>
</dbReference>
<comment type="caution">
    <text evidence="2">The sequence shown here is derived from an EMBL/GenBank/DDBJ whole genome shotgun (WGS) entry which is preliminary data.</text>
</comment>